<keyword evidence="5" id="KW-0256">Endoplasmic reticulum</keyword>
<keyword evidence="10" id="KW-1185">Reference proteome</keyword>
<evidence type="ECO:0000256" key="3">
    <source>
        <dbReference type="ARBA" id="ARBA00022687"/>
    </source>
</evidence>
<dbReference type="EMBL" id="CACRXK020000009">
    <property type="protein sequence ID" value="CAB3976708.1"/>
    <property type="molecule type" value="Genomic_DNA"/>
</dbReference>
<proteinExistence type="inferred from homology"/>
<feature type="signal peptide" evidence="8">
    <location>
        <begin position="1"/>
        <end position="22"/>
    </location>
</feature>
<dbReference type="OrthoDB" id="75833at2759"/>
<sequence length="195" mass="22873">MAFKRAFVVFFLFSMFYTFIMCETEDMDKEKTKIGKDVLDYTESDMYRLAEQWDENDEEFDPEDYDDNDPRKPPPKQEGGFDPSQFKDDPMAMLKLSKKGKTVMIFVQVVVKFDKKEADELTQRWHNSLFNAQYQIQRYMVADRRAIFLVQDGSTAWDIKDFIIKQPECEGVEFDNQKFPGLGAEADSGKPKTEL</sequence>
<evidence type="ECO:0000256" key="6">
    <source>
        <dbReference type="ARBA" id="ARBA00023186"/>
    </source>
</evidence>
<accession>A0A7D9D5C9</accession>
<dbReference type="Gene3D" id="6.10.250.640">
    <property type="match status" value="1"/>
</dbReference>
<evidence type="ECO:0000313" key="10">
    <source>
        <dbReference type="Proteomes" id="UP001152795"/>
    </source>
</evidence>
<reference evidence="9" key="1">
    <citation type="submission" date="2020-04" db="EMBL/GenBank/DDBJ databases">
        <authorList>
            <person name="Alioto T."/>
            <person name="Alioto T."/>
            <person name="Gomez Garrido J."/>
        </authorList>
    </citation>
    <scope>NUCLEOTIDE SEQUENCE</scope>
    <source>
        <strain evidence="9">A484AB</strain>
    </source>
</reference>
<dbReference type="Gene3D" id="3.30.70.260">
    <property type="match status" value="1"/>
</dbReference>
<dbReference type="GO" id="GO:0016055">
    <property type="term" value="P:Wnt signaling pathway"/>
    <property type="evidence" value="ECO:0007669"/>
    <property type="project" value="UniProtKB-KW"/>
</dbReference>
<protein>
    <submittedName>
        <fullName evidence="9">Uncharacterized protein</fullName>
    </submittedName>
</protein>
<comment type="subcellular location">
    <subcellularLocation>
        <location evidence="1">Endoplasmic reticulum</location>
    </subcellularLocation>
</comment>
<organism evidence="9 10">
    <name type="scientific">Paramuricea clavata</name>
    <name type="common">Red gorgonian</name>
    <name type="synonym">Violescent sea-whip</name>
    <dbReference type="NCBI Taxonomy" id="317549"/>
    <lineage>
        <taxon>Eukaryota</taxon>
        <taxon>Metazoa</taxon>
        <taxon>Cnidaria</taxon>
        <taxon>Anthozoa</taxon>
        <taxon>Octocorallia</taxon>
        <taxon>Malacalcyonacea</taxon>
        <taxon>Plexauridae</taxon>
        <taxon>Paramuricea</taxon>
    </lineage>
</organism>
<comment type="caution">
    <text evidence="9">The sequence shown here is derived from an EMBL/GenBank/DDBJ whole genome shotgun (WGS) entry which is preliminary data.</text>
</comment>
<evidence type="ECO:0000256" key="5">
    <source>
        <dbReference type="ARBA" id="ARBA00022824"/>
    </source>
</evidence>
<evidence type="ECO:0000256" key="2">
    <source>
        <dbReference type="ARBA" id="ARBA00011068"/>
    </source>
</evidence>
<dbReference type="Pfam" id="PF10185">
    <property type="entry name" value="Mesd"/>
    <property type="match status" value="1"/>
</dbReference>
<keyword evidence="4 8" id="KW-0732">Signal</keyword>
<dbReference type="GO" id="GO:0006457">
    <property type="term" value="P:protein folding"/>
    <property type="evidence" value="ECO:0007669"/>
    <property type="project" value="InterPro"/>
</dbReference>
<name>A0A7D9D5C9_PARCT</name>
<feature type="compositionally biased region" description="Acidic residues" evidence="7">
    <location>
        <begin position="52"/>
        <end position="67"/>
    </location>
</feature>
<feature type="chain" id="PRO_5043366431" evidence="8">
    <location>
        <begin position="23"/>
        <end position="195"/>
    </location>
</feature>
<evidence type="ECO:0000256" key="7">
    <source>
        <dbReference type="SAM" id="MobiDB-lite"/>
    </source>
</evidence>
<feature type="region of interest" description="Disordered" evidence="7">
    <location>
        <begin position="52"/>
        <end position="88"/>
    </location>
</feature>
<dbReference type="InterPro" id="IPR019330">
    <property type="entry name" value="MESD"/>
</dbReference>
<dbReference type="GO" id="GO:0005783">
    <property type="term" value="C:endoplasmic reticulum"/>
    <property type="evidence" value="ECO:0007669"/>
    <property type="project" value="UniProtKB-SubCell"/>
</dbReference>
<evidence type="ECO:0000256" key="1">
    <source>
        <dbReference type="ARBA" id="ARBA00004240"/>
    </source>
</evidence>
<evidence type="ECO:0000313" key="9">
    <source>
        <dbReference type="EMBL" id="CAB3976708.1"/>
    </source>
</evidence>
<dbReference type="PANTHER" id="PTHR17600">
    <property type="entry name" value="MESODERM DEVELOPMENT CANDIDATE 2"/>
    <property type="match status" value="1"/>
</dbReference>
<dbReference type="Proteomes" id="UP001152795">
    <property type="component" value="Unassembled WGS sequence"/>
</dbReference>
<keyword evidence="6" id="KW-0143">Chaperone</keyword>
<evidence type="ECO:0000256" key="4">
    <source>
        <dbReference type="ARBA" id="ARBA00022729"/>
    </source>
</evidence>
<comment type="similarity">
    <text evidence="2">Belongs to the MESD family.</text>
</comment>
<dbReference type="AlphaFoldDB" id="A0A7D9D5C9"/>
<keyword evidence="3" id="KW-0879">Wnt signaling pathway</keyword>
<evidence type="ECO:0000256" key="8">
    <source>
        <dbReference type="SAM" id="SignalP"/>
    </source>
</evidence>
<dbReference type="PANTHER" id="PTHR17600:SF2">
    <property type="entry name" value="LRP CHAPERONE MESD"/>
    <property type="match status" value="1"/>
</dbReference>
<gene>
    <name evidence="9" type="ORF">PACLA_8A081338</name>
</gene>